<organism evidence="2 3">
    <name type="scientific">Asticcacaulis endophyticus</name>
    <dbReference type="NCBI Taxonomy" id="1395890"/>
    <lineage>
        <taxon>Bacteria</taxon>
        <taxon>Pseudomonadati</taxon>
        <taxon>Pseudomonadota</taxon>
        <taxon>Alphaproteobacteria</taxon>
        <taxon>Caulobacterales</taxon>
        <taxon>Caulobacteraceae</taxon>
        <taxon>Asticcacaulis</taxon>
    </lineage>
</organism>
<protein>
    <submittedName>
        <fullName evidence="2">Uncharacterized protein</fullName>
    </submittedName>
</protein>
<reference evidence="2" key="2">
    <citation type="submission" date="2020-09" db="EMBL/GenBank/DDBJ databases">
        <authorList>
            <person name="Sun Q."/>
            <person name="Kim S."/>
        </authorList>
    </citation>
    <scope>NUCLEOTIDE SEQUENCE</scope>
    <source>
        <strain evidence="2">KCTC 32296</strain>
    </source>
</reference>
<accession>A0A918URW3</accession>
<feature type="region of interest" description="Disordered" evidence="1">
    <location>
        <begin position="1"/>
        <end position="37"/>
    </location>
</feature>
<proteinExistence type="predicted"/>
<dbReference type="EMBL" id="BMZB01000001">
    <property type="protein sequence ID" value="GGZ29698.1"/>
    <property type="molecule type" value="Genomic_DNA"/>
</dbReference>
<evidence type="ECO:0000313" key="3">
    <source>
        <dbReference type="Proteomes" id="UP000662572"/>
    </source>
</evidence>
<name>A0A918URW3_9CAUL</name>
<evidence type="ECO:0000313" key="2">
    <source>
        <dbReference type="EMBL" id="GGZ29698.1"/>
    </source>
</evidence>
<dbReference type="AlphaFoldDB" id="A0A918URW3"/>
<reference evidence="2" key="1">
    <citation type="journal article" date="2014" name="Int. J. Syst. Evol. Microbiol.">
        <title>Complete genome sequence of Corynebacterium casei LMG S-19264T (=DSM 44701T), isolated from a smear-ripened cheese.</title>
        <authorList>
            <consortium name="US DOE Joint Genome Institute (JGI-PGF)"/>
            <person name="Walter F."/>
            <person name="Albersmeier A."/>
            <person name="Kalinowski J."/>
            <person name="Ruckert C."/>
        </authorList>
    </citation>
    <scope>NUCLEOTIDE SEQUENCE</scope>
    <source>
        <strain evidence="2">KCTC 32296</strain>
    </source>
</reference>
<gene>
    <name evidence="2" type="ORF">GCM10011273_14700</name>
</gene>
<evidence type="ECO:0000256" key="1">
    <source>
        <dbReference type="SAM" id="MobiDB-lite"/>
    </source>
</evidence>
<feature type="compositionally biased region" description="Polar residues" evidence="1">
    <location>
        <begin position="1"/>
        <end position="11"/>
    </location>
</feature>
<dbReference type="Proteomes" id="UP000662572">
    <property type="component" value="Unassembled WGS sequence"/>
</dbReference>
<keyword evidence="3" id="KW-1185">Reference proteome</keyword>
<sequence>MPVANTASNKTLKPAKASHAVSSDGMGTPPTARIMPDCPMTRLPRDEFDAEVFEAPFGAD</sequence>
<comment type="caution">
    <text evidence="2">The sequence shown here is derived from an EMBL/GenBank/DDBJ whole genome shotgun (WGS) entry which is preliminary data.</text>
</comment>